<dbReference type="InterPro" id="IPR052421">
    <property type="entry name" value="PCW_Enzyme_Inhibitor"/>
</dbReference>
<reference evidence="6 7" key="1">
    <citation type="journal article" date="2018" name="PLoS Genet.">
        <title>Population sequencing reveals clonal diversity and ancestral inbreeding in the grapevine cultivar Chardonnay.</title>
        <authorList>
            <person name="Roach M.J."/>
            <person name="Johnson D.L."/>
            <person name="Bohlmann J."/>
            <person name="van Vuuren H.J."/>
            <person name="Jones S.J."/>
            <person name="Pretorius I.S."/>
            <person name="Schmidt S.A."/>
            <person name="Borneman A.R."/>
        </authorList>
    </citation>
    <scope>NUCLEOTIDE SEQUENCE [LARGE SCALE GENOMIC DNA]</scope>
    <source>
        <strain evidence="7">cv. Chardonnay</strain>
        <tissue evidence="6">Leaf</tissue>
    </source>
</reference>
<evidence type="ECO:0000256" key="3">
    <source>
        <dbReference type="ARBA" id="ARBA00038471"/>
    </source>
</evidence>
<dbReference type="InterPro" id="IPR035513">
    <property type="entry name" value="Invertase/methylesterase_inhib"/>
</dbReference>
<feature type="signal peptide" evidence="4">
    <location>
        <begin position="1"/>
        <end position="27"/>
    </location>
</feature>
<protein>
    <recommendedName>
        <fullName evidence="5">Pectinesterase inhibitor domain-containing protein</fullName>
    </recommendedName>
</protein>
<evidence type="ECO:0000313" key="7">
    <source>
        <dbReference type="Proteomes" id="UP000288805"/>
    </source>
</evidence>
<dbReference type="Pfam" id="PF04043">
    <property type="entry name" value="PMEI"/>
    <property type="match status" value="1"/>
</dbReference>
<evidence type="ECO:0000256" key="1">
    <source>
        <dbReference type="ARBA" id="ARBA00022729"/>
    </source>
</evidence>
<comment type="similarity">
    <text evidence="3">Belongs to the PMEI family.</text>
</comment>
<dbReference type="SMART" id="SM00856">
    <property type="entry name" value="PMEI"/>
    <property type="match status" value="1"/>
</dbReference>
<dbReference type="EMBL" id="QGNW01001381">
    <property type="protein sequence ID" value="RVW43450.1"/>
    <property type="molecule type" value="Genomic_DNA"/>
</dbReference>
<dbReference type="PANTHER" id="PTHR36710">
    <property type="entry name" value="PECTINESTERASE INHIBITOR-LIKE"/>
    <property type="match status" value="1"/>
</dbReference>
<proteinExistence type="inferred from homology"/>
<keyword evidence="1 4" id="KW-0732">Signal</keyword>
<dbReference type="PANTHER" id="PTHR36710:SF4">
    <property type="entry name" value="PLANT INVERTASE_PECTIN METHYLESTERASE INHIBITOR SUPERFAMILY PROTEIN"/>
    <property type="match status" value="1"/>
</dbReference>
<accession>A0A438E762</accession>
<sequence length="178" mass="18682">MASKHYFIFSLVFLTTATFLLAGKCSAQDPVSMTSAALSSLCSDADFSQLCEEITKGASDPKSATQMAIRALILRASNAKALAVKLGSNATGLRKSNFDICVEVYDDAVENLQTSLANIQSGDKGALKSNLSAVLSDIVTCDDAFAESADDPQGLGQTNKVMSKLGSNCLALADEVHF</sequence>
<organism evidence="6 7">
    <name type="scientific">Vitis vinifera</name>
    <name type="common">Grape</name>
    <dbReference type="NCBI Taxonomy" id="29760"/>
    <lineage>
        <taxon>Eukaryota</taxon>
        <taxon>Viridiplantae</taxon>
        <taxon>Streptophyta</taxon>
        <taxon>Embryophyta</taxon>
        <taxon>Tracheophyta</taxon>
        <taxon>Spermatophyta</taxon>
        <taxon>Magnoliopsida</taxon>
        <taxon>eudicotyledons</taxon>
        <taxon>Gunneridae</taxon>
        <taxon>Pentapetalae</taxon>
        <taxon>rosids</taxon>
        <taxon>Vitales</taxon>
        <taxon>Vitaceae</taxon>
        <taxon>Viteae</taxon>
        <taxon>Vitis</taxon>
    </lineage>
</organism>
<dbReference type="AlphaFoldDB" id="A0A438E762"/>
<dbReference type="CDD" id="cd15800">
    <property type="entry name" value="PMEI-like_2"/>
    <property type="match status" value="1"/>
</dbReference>
<dbReference type="NCBIfam" id="TIGR01614">
    <property type="entry name" value="PME_inhib"/>
    <property type="match status" value="1"/>
</dbReference>
<dbReference type="SUPFAM" id="SSF101148">
    <property type="entry name" value="Plant invertase/pectin methylesterase inhibitor"/>
    <property type="match status" value="1"/>
</dbReference>
<evidence type="ECO:0000256" key="4">
    <source>
        <dbReference type="SAM" id="SignalP"/>
    </source>
</evidence>
<evidence type="ECO:0000259" key="5">
    <source>
        <dbReference type="SMART" id="SM00856"/>
    </source>
</evidence>
<dbReference type="Gene3D" id="1.20.140.40">
    <property type="entry name" value="Invertase/pectin methylesterase inhibitor family protein"/>
    <property type="match status" value="1"/>
</dbReference>
<dbReference type="GO" id="GO:0004857">
    <property type="term" value="F:enzyme inhibitor activity"/>
    <property type="evidence" value="ECO:0007669"/>
    <property type="project" value="InterPro"/>
</dbReference>
<comment type="caution">
    <text evidence="6">The sequence shown here is derived from an EMBL/GenBank/DDBJ whole genome shotgun (WGS) entry which is preliminary data.</text>
</comment>
<keyword evidence="2" id="KW-1015">Disulfide bond</keyword>
<feature type="chain" id="PRO_5019135635" description="Pectinesterase inhibitor domain-containing protein" evidence="4">
    <location>
        <begin position="28"/>
        <end position="178"/>
    </location>
</feature>
<gene>
    <name evidence="6" type="ORF">CK203_070349</name>
</gene>
<dbReference type="InterPro" id="IPR006501">
    <property type="entry name" value="Pectinesterase_inhib_dom"/>
</dbReference>
<feature type="domain" description="Pectinesterase inhibitor" evidence="5">
    <location>
        <begin position="33"/>
        <end position="172"/>
    </location>
</feature>
<evidence type="ECO:0000313" key="6">
    <source>
        <dbReference type="EMBL" id="RVW43450.1"/>
    </source>
</evidence>
<dbReference type="Proteomes" id="UP000288805">
    <property type="component" value="Unassembled WGS sequence"/>
</dbReference>
<evidence type="ECO:0000256" key="2">
    <source>
        <dbReference type="ARBA" id="ARBA00023157"/>
    </source>
</evidence>
<name>A0A438E762_VITVI</name>